<dbReference type="InterPro" id="IPR036736">
    <property type="entry name" value="ACP-like_sf"/>
</dbReference>
<dbReference type="PANTHER" id="PTHR45527">
    <property type="entry name" value="NONRIBOSOMAL PEPTIDE SYNTHETASE"/>
    <property type="match status" value="1"/>
</dbReference>
<organism evidence="5 6">
    <name type="scientific">Nocardia mexicana</name>
    <dbReference type="NCBI Taxonomy" id="279262"/>
    <lineage>
        <taxon>Bacteria</taxon>
        <taxon>Bacillati</taxon>
        <taxon>Actinomycetota</taxon>
        <taxon>Actinomycetes</taxon>
        <taxon>Mycobacteriales</taxon>
        <taxon>Nocardiaceae</taxon>
        <taxon>Nocardia</taxon>
    </lineage>
</organism>
<dbReference type="OrthoDB" id="2472181at2"/>
<dbReference type="Gene3D" id="3.30.559.10">
    <property type="entry name" value="Chloramphenicol acetyltransferase-like domain"/>
    <property type="match status" value="3"/>
</dbReference>
<dbReference type="Pfam" id="PF00501">
    <property type="entry name" value="AMP-binding"/>
    <property type="match status" value="2"/>
</dbReference>
<dbReference type="GO" id="GO:0031177">
    <property type="term" value="F:phosphopantetheine binding"/>
    <property type="evidence" value="ECO:0007669"/>
    <property type="project" value="InterPro"/>
</dbReference>
<dbReference type="GO" id="GO:0043041">
    <property type="term" value="P:amino acid activation for nonribosomal peptide biosynthetic process"/>
    <property type="evidence" value="ECO:0007669"/>
    <property type="project" value="TreeGrafter"/>
</dbReference>
<dbReference type="FunFam" id="2.30.38.10:FF:000001">
    <property type="entry name" value="Non-ribosomal peptide synthetase PvdI"/>
    <property type="match status" value="1"/>
</dbReference>
<dbReference type="FunFam" id="3.40.50.980:FF:000001">
    <property type="entry name" value="Non-ribosomal peptide synthetase"/>
    <property type="match status" value="1"/>
</dbReference>
<accession>A0A370H9J1</accession>
<comment type="caution">
    <text evidence="5">The sequence shown here is derived from an EMBL/GenBank/DDBJ whole genome shotgun (WGS) entry which is preliminary data.</text>
</comment>
<dbReference type="Gene3D" id="3.30.300.30">
    <property type="match status" value="2"/>
</dbReference>
<evidence type="ECO:0000256" key="3">
    <source>
        <dbReference type="ARBA" id="ARBA00022553"/>
    </source>
</evidence>
<comment type="cofactor">
    <cofactor evidence="1">
        <name>pantetheine 4'-phosphate</name>
        <dbReference type="ChEBI" id="CHEBI:47942"/>
    </cofactor>
</comment>
<dbReference type="InterPro" id="IPR010071">
    <property type="entry name" value="AA_adenyl_dom"/>
</dbReference>
<dbReference type="Gene3D" id="1.10.1200.10">
    <property type="entry name" value="ACP-like"/>
    <property type="match status" value="2"/>
</dbReference>
<feature type="domain" description="Carrier" evidence="4">
    <location>
        <begin position="1981"/>
        <end position="2056"/>
    </location>
</feature>
<dbReference type="SUPFAM" id="SSF47336">
    <property type="entry name" value="ACP-like"/>
    <property type="match status" value="2"/>
</dbReference>
<dbReference type="STRING" id="1210089.GCA_001613165_00103"/>
<name>A0A370H9J1_9NOCA</name>
<feature type="domain" description="Carrier" evidence="4">
    <location>
        <begin position="965"/>
        <end position="1039"/>
    </location>
</feature>
<proteinExistence type="predicted"/>
<dbReference type="SUPFAM" id="SSF52777">
    <property type="entry name" value="CoA-dependent acyltransferases"/>
    <property type="match status" value="6"/>
</dbReference>
<keyword evidence="2" id="KW-0596">Phosphopantetheine</keyword>
<dbReference type="InterPro" id="IPR025110">
    <property type="entry name" value="AMP-bd_C"/>
</dbReference>
<dbReference type="Proteomes" id="UP000255355">
    <property type="component" value="Unassembled WGS sequence"/>
</dbReference>
<dbReference type="CDD" id="cd17643">
    <property type="entry name" value="A_NRPS_Cytc1-like"/>
    <property type="match status" value="1"/>
</dbReference>
<dbReference type="InterPro" id="IPR020845">
    <property type="entry name" value="AMP-binding_CS"/>
</dbReference>
<evidence type="ECO:0000313" key="5">
    <source>
        <dbReference type="EMBL" id="RDI53338.1"/>
    </source>
</evidence>
<dbReference type="GO" id="GO:0005737">
    <property type="term" value="C:cytoplasm"/>
    <property type="evidence" value="ECO:0007669"/>
    <property type="project" value="TreeGrafter"/>
</dbReference>
<dbReference type="EMBL" id="QQAZ01000003">
    <property type="protein sequence ID" value="RDI53338.1"/>
    <property type="molecule type" value="Genomic_DNA"/>
</dbReference>
<dbReference type="SMART" id="SM00823">
    <property type="entry name" value="PKS_PP"/>
    <property type="match status" value="2"/>
</dbReference>
<dbReference type="FunFam" id="3.40.50.980:FF:000002">
    <property type="entry name" value="Enterobactin synthetase component F"/>
    <property type="match status" value="1"/>
</dbReference>
<dbReference type="InterPro" id="IPR000873">
    <property type="entry name" value="AMP-dep_synth/lig_dom"/>
</dbReference>
<evidence type="ECO:0000313" key="6">
    <source>
        <dbReference type="Proteomes" id="UP000255355"/>
    </source>
</evidence>
<gene>
    <name evidence="5" type="ORF">DFR68_103727</name>
</gene>
<evidence type="ECO:0000256" key="2">
    <source>
        <dbReference type="ARBA" id="ARBA00022450"/>
    </source>
</evidence>
<dbReference type="NCBIfam" id="TIGR01733">
    <property type="entry name" value="AA-adenyl-dom"/>
    <property type="match status" value="2"/>
</dbReference>
<dbReference type="InterPro" id="IPR042099">
    <property type="entry name" value="ANL_N_sf"/>
</dbReference>
<dbReference type="Pfam" id="PF00668">
    <property type="entry name" value="Condensation"/>
    <property type="match status" value="3"/>
</dbReference>
<dbReference type="PANTHER" id="PTHR45527:SF1">
    <property type="entry name" value="FATTY ACID SYNTHASE"/>
    <property type="match status" value="1"/>
</dbReference>
<dbReference type="SUPFAM" id="SSF56801">
    <property type="entry name" value="Acetyl-CoA synthetase-like"/>
    <property type="match status" value="2"/>
</dbReference>
<keyword evidence="3" id="KW-0597">Phosphoprotein</keyword>
<dbReference type="UniPathway" id="UPA00011"/>
<dbReference type="PROSITE" id="PS00012">
    <property type="entry name" value="PHOSPHOPANTETHEINE"/>
    <property type="match status" value="1"/>
</dbReference>
<dbReference type="InterPro" id="IPR001242">
    <property type="entry name" value="Condensation_dom"/>
</dbReference>
<dbReference type="PROSITE" id="PS50075">
    <property type="entry name" value="CARRIER"/>
    <property type="match status" value="2"/>
</dbReference>
<dbReference type="CDD" id="cd19540">
    <property type="entry name" value="LCL_NRPS-like"/>
    <property type="match status" value="1"/>
</dbReference>
<dbReference type="GO" id="GO:0044550">
    <property type="term" value="P:secondary metabolite biosynthetic process"/>
    <property type="evidence" value="ECO:0007669"/>
    <property type="project" value="TreeGrafter"/>
</dbReference>
<dbReference type="PROSITE" id="PS00455">
    <property type="entry name" value="AMP_BINDING"/>
    <property type="match status" value="2"/>
</dbReference>
<keyword evidence="6" id="KW-1185">Reference proteome</keyword>
<sequence>MTSRWPLTGAQQHVWVAQQLDDTGLRFVIGGYVHIHGPVDEAAFERALRLVVAGAETMRVRFDADADGRVTQVLEEVADWPLYRKSFRAAADPRGEAVRFMYALLDRPFDLRRTPLFEHHLIDLGADGTAWFVRSHHAVLDGAASAAMVRRVADTYTAIVDGRPVPESVFDRVEAFVAEDIRYRASDRFADDRRFWAQRLAVPGPADAPLFSGAPSNTRTPRYLRHAGVLDGAAWQALRARAEESATAWPAWVFAATAIALHADSGARMVTLGLAVPAKRSRTALGVTANIVPMRISVDPSASVGDLLRAIRAESLIILRHQRYQQADMLADLRAGGAGGGIAGPTVNVLPMQKDLRFGPETATLRHLSAGRSDDLTIGVYDNGDPVLTLVLESSTLRYTEAELAAHHRRLTDTIAALAAAPEDLPIGRLRTGPAEIAGAPVREERAAAPRRALTPTAATLTEWFERTVATRGEATAVVCGEAALSYADLDRRARRLAGIIAGYGVGPGDFVALAVPRSLDLVVGVIAVLKTGAAYAPIDPGYPEQRLRAIVADVTPALIVTCTDVDLPEAISPAPVLRIDDPPPVEPADLAVRPAAHDPAYVIHTSGTTGRPKGVVVTHANVVRLLEATQPWFEFGASDVWTLFHSIAFDFSVWELWGALCHGGTLVVVPAGVARSPSDFLDLLVEQQVTVLDQTPSAFGMLVDALARRPAASDRLSLRQVIFGGEPVEPWRLAAWWALRDPAATRLTNMYGITETTVFTTGTPLTPGSSSGDIGTPIPDLSVYVLDAALRRCPPGLPGELYVAGPGVAQGYLRRPGLTAGRFAADPFGPPGTVMYRSGDVARWTADGTLEYLGRADRQVKVRGFRIEPGEIEAALCALPAVRAAVVLTVEPEPGDRRLAAFVTGHGIDVDRTRADLADLLPAHAIPSAIFVVDTIPMTPGGKIDERRLRALAADGSARGAGSPPRTDTEMRLHALFVDVLGHDGIGIDDGFFASGGDSILAIRLADRAQAAGFATTPRDVFEQQTVRALAHIAEARPADARQPDTPAQPDGANDRFLPATPLQSGLLFHSLYDGGEDGDPYLVQFVLTLDGPIRAERLREAWRSVLARHPHLLGSFAVDGGERPRYEIRPDVDIPWRVLDLVEATAEERARAVHRARTEDARIDPLAPPLLTVTLLHTDIHRSLLVFTHHHALLDGWSVAILLRELAIGYRGIELPPPTPFRRFLEWSAAQDSDGARRAWARALSGAEPSRVARASRERWRPPEDHTFRVPDALSTALRDRAAERNLTINSLMQAMWALVLSNLTGGDEVVFGITVSGRTGSAEMAGVVGLLMNTVPLRVRSAPGESPLDLATRIQAGRAAIMEHDHLGLPEILAAAGQSDLFDTSLVFENFPVDTGPVDDPDADFSVTSVEVLGSTHFPLTVTVVPEDGGLTFRIGLQPGRIDGFADADELWSRILAAGEALAARRQSPVGRLRLLGPARHAELLGFGRGARTDVENGGIAACFESVARRHPRRAAVWCDGVELTYADVDARADRVARRLRARGAGPGVPVGIALPRSADLVVAFLAVYKLGAVCVPLSDRYPPAHVQRLLRFTGTELVLHDLADAAASTDDDSDLGITVAPEAVATIMFTSGSTGAPKGVEVTHRNIVARAHDRVGDGDGHERVLLHLPHTWDMVVFELWLPLLTGRTVVIAPPGVLDVHDYAQVLRAGRVTSMLLSAGLFHLLAEQAPEQLARLSELASAGDVLAPRAAAAVRRGEHPPVVRNLYGPVEATGFAVAYPIPGDAAPDRPVPIGRPADNTRVTVLDPALRPVPAAVSGEIYLSGVGLANGYHRAPALTAARFVADPYGPPGARMYRTGDLGRWNAEGVLHFLGRTDRQLKINGFRIEPGEVEAAIRREPDTTAAVVTARRNGSGQSLIAHITGTAEIDTAALRARLAASLPAYLVPSAIVQVDELPLTATGKVDVGALPTPPDGAHVPVRTPRQQIVAAAFAEALGGRTIGITDDFFAHGGNSLSALRAVAVLRSSLGVPVSLRDLFESPTVVALEHALDRQMRDTGITRPDFAPVPRTHPIPLSPAQLRLWTVNYLGGQQPDYLIATALDIGGPLDTAAVEAAVTDIVARHEILRTVLPYAADGPEQRILPIDSARPDFRIVDADGPDGVDRAVESQMQQGFDPTRRPPLRIRLYRLTDEHHVLFGVVHHIAADGESAAVLQRDLVTAYRARVAGAAPEWPSPAPQFADYATWLRRVLGPDSAPTLLLRQQEQYWRTVLDGMPQQPVLPVDHARTDRRANTAATVPVRVDADTHRELTRTASACGVSVYMLVHTALAVALHGRGAGTDLPIGVALSGRDSEGLQDLVGCVVDTAVVRLDMSGTPTYRELAHRVRERILGAHENKEFPFDRLVELMNPPRSRTHHPLFQVLVTYLRGVDLGTNPDGLAIRHRPVAVRRTPFELLPNLREEYRPDGQCAGINGEIVYAEELFDRRTVESLSATTTAALRAICTDPDAPALPSATPAMSPAGGTYSICTTYFCRVGRRLLCRGHGVGDPFCGVGDVENLVGGQGDGDGHLVIVVVQPDVELGDLEQLA</sequence>
<dbReference type="Pfam" id="PF13193">
    <property type="entry name" value="AMP-binding_C"/>
    <property type="match status" value="2"/>
</dbReference>
<dbReference type="InterPro" id="IPR006162">
    <property type="entry name" value="Ppantetheine_attach_site"/>
</dbReference>
<dbReference type="GO" id="GO:0003824">
    <property type="term" value="F:catalytic activity"/>
    <property type="evidence" value="ECO:0007669"/>
    <property type="project" value="InterPro"/>
</dbReference>
<dbReference type="InterPro" id="IPR045851">
    <property type="entry name" value="AMP-bd_C_sf"/>
</dbReference>
<dbReference type="InterPro" id="IPR009081">
    <property type="entry name" value="PP-bd_ACP"/>
</dbReference>
<protein>
    <submittedName>
        <fullName evidence="5">Amino acid adenylation domain-containing protein</fullName>
    </submittedName>
</protein>
<reference evidence="5 6" key="1">
    <citation type="submission" date="2018-07" db="EMBL/GenBank/DDBJ databases">
        <title>Genomic Encyclopedia of Type Strains, Phase IV (KMG-IV): sequencing the most valuable type-strain genomes for metagenomic binning, comparative biology and taxonomic classification.</title>
        <authorList>
            <person name="Goeker M."/>
        </authorList>
    </citation>
    <scope>NUCLEOTIDE SEQUENCE [LARGE SCALE GENOMIC DNA]</scope>
    <source>
        <strain evidence="5 6">DSM 44952</strain>
    </source>
</reference>
<evidence type="ECO:0000256" key="1">
    <source>
        <dbReference type="ARBA" id="ARBA00001957"/>
    </source>
</evidence>
<dbReference type="GO" id="GO:0008610">
    <property type="term" value="P:lipid biosynthetic process"/>
    <property type="evidence" value="ECO:0007669"/>
    <property type="project" value="UniProtKB-ARBA"/>
</dbReference>
<evidence type="ECO:0000259" key="4">
    <source>
        <dbReference type="PROSITE" id="PS50075"/>
    </source>
</evidence>
<dbReference type="InterPro" id="IPR023213">
    <property type="entry name" value="CAT-like_dom_sf"/>
</dbReference>
<dbReference type="InterPro" id="IPR020806">
    <property type="entry name" value="PKS_PP-bd"/>
</dbReference>
<dbReference type="Gene3D" id="3.40.50.12780">
    <property type="entry name" value="N-terminal domain of ligase-like"/>
    <property type="match status" value="2"/>
</dbReference>
<dbReference type="Gene3D" id="3.30.559.30">
    <property type="entry name" value="Nonribosomal peptide synthetase, condensation domain"/>
    <property type="match status" value="3"/>
</dbReference>
<dbReference type="FunFam" id="3.40.50.12780:FF:000012">
    <property type="entry name" value="Non-ribosomal peptide synthetase"/>
    <property type="match status" value="1"/>
</dbReference>
<dbReference type="Pfam" id="PF00550">
    <property type="entry name" value="PP-binding"/>
    <property type="match status" value="2"/>
</dbReference>